<evidence type="ECO:0000313" key="2">
    <source>
        <dbReference type="EMBL" id="AAC43500.1"/>
    </source>
</evidence>
<feature type="compositionally biased region" description="Basic and acidic residues" evidence="1">
    <location>
        <begin position="20"/>
        <end position="38"/>
    </location>
</feature>
<dbReference type="Pfam" id="PF05545">
    <property type="entry name" value="FixQ"/>
    <property type="match status" value="1"/>
</dbReference>
<feature type="region of interest" description="Disordered" evidence="1">
    <location>
        <begin position="18"/>
        <end position="50"/>
    </location>
</feature>
<dbReference type="EMBL" id="U35445">
    <property type="protein sequence ID" value="AAC43500.1"/>
    <property type="molecule type" value="Genomic_DNA"/>
</dbReference>
<sequence>MMTLFFVGVVFWAWRPRSRKDHDEAASAIFRHETKPADDDPVSSSEEARK</sequence>
<name>Q53102_CERSP</name>
<accession>Q53102</accession>
<reference evidence="2" key="1">
    <citation type="journal article" date="1995" name="J. Bacteriol.">
        <title>Aerobic and anaerobic regulation in Rhodobacter sphaeroides 2.4.1: the role of the fnrL gene.</title>
        <authorList>
            <person name="Zeilstra-Ryalls J.H."/>
            <person name="Kaplan S."/>
        </authorList>
    </citation>
    <scope>NUCLEOTIDE SEQUENCE</scope>
    <source>
        <strain evidence="2">2.4.1</strain>
    </source>
</reference>
<dbReference type="AlphaFoldDB" id="Q53102"/>
<dbReference type="InterPro" id="IPR008621">
    <property type="entry name" value="Cbb3-typ_cyt_oxidase_comp"/>
</dbReference>
<organism evidence="2">
    <name type="scientific">Cereibacter sphaeroides</name>
    <name type="common">Rhodobacter sphaeroides</name>
    <dbReference type="NCBI Taxonomy" id="1063"/>
    <lineage>
        <taxon>Bacteria</taxon>
        <taxon>Pseudomonadati</taxon>
        <taxon>Pseudomonadota</taxon>
        <taxon>Alphaproteobacteria</taxon>
        <taxon>Rhodobacterales</taxon>
        <taxon>Paracoccaceae</taxon>
        <taxon>Cereibacter</taxon>
    </lineage>
</organism>
<dbReference type="CDD" id="cd01324">
    <property type="entry name" value="cbb3_Oxidase_CcoQ"/>
    <property type="match status" value="1"/>
</dbReference>
<evidence type="ECO:0000256" key="1">
    <source>
        <dbReference type="SAM" id="MobiDB-lite"/>
    </source>
</evidence>
<proteinExistence type="predicted"/>
<protein>
    <submittedName>
        <fullName evidence="2">CcoQ</fullName>
    </submittedName>
</protein>
<gene>
    <name evidence="2" type="primary">ccoQ</name>
</gene>